<reference evidence="1 2" key="1">
    <citation type="journal article" date="2007" name="Nature">
        <title>Evolution of genes and genomes on the Drosophila phylogeny.</title>
        <authorList>
            <consortium name="Drosophila 12 Genomes Consortium"/>
            <person name="Clark A.G."/>
            <person name="Eisen M.B."/>
            <person name="Smith D.R."/>
            <person name="Bergman C.M."/>
            <person name="Oliver B."/>
            <person name="Markow T.A."/>
            <person name="Kaufman T.C."/>
            <person name="Kellis M."/>
            <person name="Gelbart W."/>
            <person name="Iyer V.N."/>
            <person name="Pollard D.A."/>
            <person name="Sackton T.B."/>
            <person name="Larracuente A.M."/>
            <person name="Singh N.D."/>
            <person name="Abad J.P."/>
            <person name="Abt D.N."/>
            <person name="Adryan B."/>
            <person name="Aguade M."/>
            <person name="Akashi H."/>
            <person name="Anderson W.W."/>
            <person name="Aquadro C.F."/>
            <person name="Ardell D.H."/>
            <person name="Arguello R."/>
            <person name="Artieri C.G."/>
            <person name="Barbash D.A."/>
            <person name="Barker D."/>
            <person name="Barsanti P."/>
            <person name="Batterham P."/>
            <person name="Batzoglou S."/>
            <person name="Begun D."/>
            <person name="Bhutkar A."/>
            <person name="Blanco E."/>
            <person name="Bosak S.A."/>
            <person name="Bradley R.K."/>
            <person name="Brand A.D."/>
            <person name="Brent M.R."/>
            <person name="Brooks A.N."/>
            <person name="Brown R.H."/>
            <person name="Butlin R.K."/>
            <person name="Caggese C."/>
            <person name="Calvi B.R."/>
            <person name="Bernardo de Carvalho A."/>
            <person name="Caspi A."/>
            <person name="Castrezana S."/>
            <person name="Celniker S.E."/>
            <person name="Chang J.L."/>
            <person name="Chapple C."/>
            <person name="Chatterji S."/>
            <person name="Chinwalla A."/>
            <person name="Civetta A."/>
            <person name="Clifton S.W."/>
            <person name="Comeron J.M."/>
            <person name="Costello J.C."/>
            <person name="Coyne J.A."/>
            <person name="Daub J."/>
            <person name="David R.G."/>
            <person name="Delcher A.L."/>
            <person name="Delehaunty K."/>
            <person name="Do C.B."/>
            <person name="Ebling H."/>
            <person name="Edwards K."/>
            <person name="Eickbush T."/>
            <person name="Evans J.D."/>
            <person name="Filipski A."/>
            <person name="Findeiss S."/>
            <person name="Freyhult E."/>
            <person name="Fulton L."/>
            <person name="Fulton R."/>
            <person name="Garcia A.C."/>
            <person name="Gardiner A."/>
            <person name="Garfield D.A."/>
            <person name="Garvin B.E."/>
            <person name="Gibson G."/>
            <person name="Gilbert D."/>
            <person name="Gnerre S."/>
            <person name="Godfrey J."/>
            <person name="Good R."/>
            <person name="Gotea V."/>
            <person name="Gravely B."/>
            <person name="Greenberg A.J."/>
            <person name="Griffiths-Jones S."/>
            <person name="Gross S."/>
            <person name="Guigo R."/>
            <person name="Gustafson E.A."/>
            <person name="Haerty W."/>
            <person name="Hahn M.W."/>
            <person name="Halligan D.L."/>
            <person name="Halpern A.L."/>
            <person name="Halter G.M."/>
            <person name="Han M.V."/>
            <person name="Heger A."/>
            <person name="Hillier L."/>
            <person name="Hinrichs A.S."/>
            <person name="Holmes I."/>
            <person name="Hoskins R.A."/>
            <person name="Hubisz M.J."/>
            <person name="Hultmark D."/>
            <person name="Huntley M.A."/>
            <person name="Jaffe D.B."/>
            <person name="Jagadeeshan S."/>
            <person name="Jeck W.R."/>
            <person name="Johnson J."/>
            <person name="Jones C.D."/>
            <person name="Jordan W.C."/>
            <person name="Karpen G.H."/>
            <person name="Kataoka E."/>
            <person name="Keightley P.D."/>
            <person name="Kheradpour P."/>
            <person name="Kirkness E.F."/>
            <person name="Koerich L.B."/>
            <person name="Kristiansen K."/>
            <person name="Kudrna D."/>
            <person name="Kulathinal R.J."/>
            <person name="Kumar S."/>
            <person name="Kwok R."/>
            <person name="Lander E."/>
            <person name="Langley C.H."/>
            <person name="Lapoint R."/>
            <person name="Lazzaro B.P."/>
            <person name="Lee S.J."/>
            <person name="Levesque L."/>
            <person name="Li R."/>
            <person name="Lin C.F."/>
            <person name="Lin M.F."/>
            <person name="Lindblad-Toh K."/>
            <person name="Llopart A."/>
            <person name="Long M."/>
            <person name="Low L."/>
            <person name="Lozovsky E."/>
            <person name="Lu J."/>
            <person name="Luo M."/>
            <person name="Machado C.A."/>
            <person name="Makalowski W."/>
            <person name="Marzo M."/>
            <person name="Matsuda M."/>
            <person name="Matzkin L."/>
            <person name="McAllister B."/>
            <person name="McBride C.S."/>
            <person name="McKernan B."/>
            <person name="McKernan K."/>
            <person name="Mendez-Lago M."/>
            <person name="Minx P."/>
            <person name="Mollenhauer M.U."/>
            <person name="Montooth K."/>
            <person name="Mount S.M."/>
            <person name="Mu X."/>
            <person name="Myers E."/>
            <person name="Negre B."/>
            <person name="Newfeld S."/>
            <person name="Nielsen R."/>
            <person name="Noor M.A."/>
            <person name="O'Grady P."/>
            <person name="Pachter L."/>
            <person name="Papaceit M."/>
            <person name="Parisi M.J."/>
            <person name="Parisi M."/>
            <person name="Parts L."/>
            <person name="Pedersen J.S."/>
            <person name="Pesole G."/>
            <person name="Phillippy A.M."/>
            <person name="Ponting C.P."/>
            <person name="Pop M."/>
            <person name="Porcelli D."/>
            <person name="Powell J.R."/>
            <person name="Prohaska S."/>
            <person name="Pruitt K."/>
            <person name="Puig M."/>
            <person name="Quesneville H."/>
            <person name="Ram K.R."/>
            <person name="Rand D."/>
            <person name="Rasmussen M.D."/>
            <person name="Reed L.K."/>
            <person name="Reenan R."/>
            <person name="Reily A."/>
            <person name="Remington K.A."/>
            <person name="Rieger T.T."/>
            <person name="Ritchie M.G."/>
            <person name="Robin C."/>
            <person name="Rogers Y.H."/>
            <person name="Rohde C."/>
            <person name="Rozas J."/>
            <person name="Rubenfield M.J."/>
            <person name="Ruiz A."/>
            <person name="Russo S."/>
            <person name="Salzberg S.L."/>
            <person name="Sanchez-Gracia A."/>
            <person name="Saranga D.J."/>
            <person name="Sato H."/>
            <person name="Schaeffer S.W."/>
            <person name="Schatz M.C."/>
            <person name="Schlenke T."/>
            <person name="Schwartz R."/>
            <person name="Segarra C."/>
            <person name="Singh R.S."/>
            <person name="Sirot L."/>
            <person name="Sirota M."/>
            <person name="Sisneros N.B."/>
            <person name="Smith C.D."/>
            <person name="Smith T.F."/>
            <person name="Spieth J."/>
            <person name="Stage D.E."/>
            <person name="Stark A."/>
            <person name="Stephan W."/>
            <person name="Strausberg R.L."/>
            <person name="Strempel S."/>
            <person name="Sturgill D."/>
            <person name="Sutton G."/>
            <person name="Sutton G.G."/>
            <person name="Tao W."/>
            <person name="Teichmann S."/>
            <person name="Tobari Y.N."/>
            <person name="Tomimura Y."/>
            <person name="Tsolas J.M."/>
            <person name="Valente V.L."/>
            <person name="Venter E."/>
            <person name="Venter J.C."/>
            <person name="Vicario S."/>
            <person name="Vieira F.G."/>
            <person name="Vilella A.J."/>
            <person name="Villasante A."/>
            <person name="Walenz B."/>
            <person name="Wang J."/>
            <person name="Wasserman M."/>
            <person name="Watts T."/>
            <person name="Wilson D."/>
            <person name="Wilson R.K."/>
            <person name="Wing R.A."/>
            <person name="Wolfner M.F."/>
            <person name="Wong A."/>
            <person name="Wong G.K."/>
            <person name="Wu C.I."/>
            <person name="Wu G."/>
            <person name="Yamamoto D."/>
            <person name="Yang H.P."/>
            <person name="Yang S.P."/>
            <person name="Yorke J.A."/>
            <person name="Yoshida K."/>
            <person name="Zdobnov E."/>
            <person name="Zhang P."/>
            <person name="Zhang Y."/>
            <person name="Zimin A.V."/>
            <person name="Baldwin J."/>
            <person name="Abdouelleil A."/>
            <person name="Abdulkadir J."/>
            <person name="Abebe A."/>
            <person name="Abera B."/>
            <person name="Abreu J."/>
            <person name="Acer S.C."/>
            <person name="Aftuck L."/>
            <person name="Alexander A."/>
            <person name="An P."/>
            <person name="Anderson E."/>
            <person name="Anderson S."/>
            <person name="Arachi H."/>
            <person name="Azer M."/>
            <person name="Bachantsang P."/>
            <person name="Barry A."/>
            <person name="Bayul T."/>
            <person name="Berlin A."/>
            <person name="Bessette D."/>
            <person name="Bloom T."/>
            <person name="Blye J."/>
            <person name="Boguslavskiy L."/>
            <person name="Bonnet C."/>
            <person name="Boukhgalter B."/>
            <person name="Bourzgui I."/>
            <person name="Brown A."/>
            <person name="Cahill P."/>
            <person name="Channer S."/>
            <person name="Cheshatsang Y."/>
            <person name="Chuda L."/>
            <person name="Citroen M."/>
            <person name="Collymore A."/>
            <person name="Cooke P."/>
            <person name="Costello M."/>
            <person name="D'Aco K."/>
            <person name="Daza R."/>
            <person name="De Haan G."/>
            <person name="DeGray S."/>
            <person name="DeMaso C."/>
            <person name="Dhargay N."/>
            <person name="Dooley K."/>
            <person name="Dooley E."/>
            <person name="Doricent M."/>
            <person name="Dorje P."/>
            <person name="Dorjee K."/>
            <person name="Dupes A."/>
            <person name="Elong R."/>
            <person name="Falk J."/>
            <person name="Farina A."/>
            <person name="Faro S."/>
            <person name="Ferguson D."/>
            <person name="Fisher S."/>
            <person name="Foley C.D."/>
            <person name="Franke A."/>
            <person name="Friedrich D."/>
            <person name="Gadbois L."/>
            <person name="Gearin G."/>
            <person name="Gearin C.R."/>
            <person name="Giannoukos G."/>
            <person name="Goode T."/>
            <person name="Graham J."/>
            <person name="Grandbois E."/>
            <person name="Grewal S."/>
            <person name="Gyaltsen K."/>
            <person name="Hafez N."/>
            <person name="Hagos B."/>
            <person name="Hall J."/>
            <person name="Henson C."/>
            <person name="Hollinger A."/>
            <person name="Honan T."/>
            <person name="Huard M.D."/>
            <person name="Hughes L."/>
            <person name="Hurhula B."/>
            <person name="Husby M.E."/>
            <person name="Kamat A."/>
            <person name="Kanga B."/>
            <person name="Kashin S."/>
            <person name="Khazanovich D."/>
            <person name="Kisner P."/>
            <person name="Lance K."/>
            <person name="Lara M."/>
            <person name="Lee W."/>
            <person name="Lennon N."/>
            <person name="Letendre F."/>
            <person name="LeVine R."/>
            <person name="Lipovsky A."/>
            <person name="Liu X."/>
            <person name="Liu J."/>
            <person name="Liu S."/>
            <person name="Lokyitsang T."/>
            <person name="Lokyitsang Y."/>
            <person name="Lubonja R."/>
            <person name="Lui A."/>
            <person name="MacDonald P."/>
            <person name="Magnisalis V."/>
            <person name="Maru K."/>
            <person name="Matthews C."/>
            <person name="McCusker W."/>
            <person name="McDonough S."/>
            <person name="Mehta T."/>
            <person name="Meldrim J."/>
            <person name="Meneus L."/>
            <person name="Mihai O."/>
            <person name="Mihalev A."/>
            <person name="Mihova T."/>
            <person name="Mittelman R."/>
            <person name="Mlenga V."/>
            <person name="Montmayeur A."/>
            <person name="Mulrain L."/>
            <person name="Navidi A."/>
            <person name="Naylor J."/>
            <person name="Negash T."/>
            <person name="Nguyen T."/>
            <person name="Nguyen N."/>
            <person name="Nicol R."/>
            <person name="Norbu C."/>
            <person name="Norbu N."/>
            <person name="Novod N."/>
            <person name="O'Neill B."/>
            <person name="Osman S."/>
            <person name="Markiewicz E."/>
            <person name="Oyono O.L."/>
            <person name="Patti C."/>
            <person name="Phunkhang P."/>
            <person name="Pierre F."/>
            <person name="Priest M."/>
            <person name="Raghuraman S."/>
            <person name="Rege F."/>
            <person name="Reyes R."/>
            <person name="Rise C."/>
            <person name="Rogov P."/>
            <person name="Ross K."/>
            <person name="Ryan E."/>
            <person name="Settipalli S."/>
            <person name="Shea T."/>
            <person name="Sherpa N."/>
            <person name="Shi L."/>
            <person name="Shih D."/>
            <person name="Sparrow T."/>
            <person name="Spaulding J."/>
            <person name="Stalker J."/>
            <person name="Stange-Thomann N."/>
            <person name="Stavropoulos S."/>
            <person name="Stone C."/>
            <person name="Strader C."/>
            <person name="Tesfaye S."/>
            <person name="Thomson T."/>
            <person name="Thoulutsang Y."/>
            <person name="Thoulutsang D."/>
            <person name="Topham K."/>
            <person name="Topping I."/>
            <person name="Tsamla T."/>
            <person name="Vassiliev H."/>
            <person name="Vo A."/>
            <person name="Wangchuk T."/>
            <person name="Wangdi T."/>
            <person name="Weiand M."/>
            <person name="Wilkinson J."/>
            <person name="Wilson A."/>
            <person name="Yadav S."/>
            <person name="Young G."/>
            <person name="Yu Q."/>
            <person name="Zembek L."/>
            <person name="Zhong D."/>
            <person name="Zimmer A."/>
            <person name="Zwirko Z."/>
            <person name="Jaffe D.B."/>
            <person name="Alvarez P."/>
            <person name="Brockman W."/>
            <person name="Butler J."/>
            <person name="Chin C."/>
            <person name="Gnerre S."/>
            <person name="Grabherr M."/>
            <person name="Kleber M."/>
            <person name="Mauceli E."/>
            <person name="MacCallum I."/>
        </authorList>
    </citation>
    <scope>NUCLEOTIDE SEQUENCE [LARGE SCALE GENOMIC DNA]</scope>
    <source>
        <strain evidence="2">Tucson 14024-0371.13</strain>
    </source>
</reference>
<sequence length="72" mass="8413">MHSDAEIYSTLRRVELQYPSSRYTNIQDPYNDFCRSGKDIEEKETTCYAGTLADTNLPIFIVFINDVNMREL</sequence>
<dbReference type="EMBL" id="CH902643">
    <property type="protein sequence ID" value="KPU77335.1"/>
    <property type="molecule type" value="Genomic_DNA"/>
</dbReference>
<keyword evidence="2" id="KW-1185">Reference proteome</keyword>
<accession>A0A0P8XRY7</accession>
<proteinExistence type="predicted"/>
<protein>
    <submittedName>
        <fullName evidence="1">Uncharacterized protein</fullName>
    </submittedName>
</protein>
<name>A0A0P8XRY7_DROAN</name>
<dbReference type="Proteomes" id="UP000007801">
    <property type="component" value="Unassembled WGS sequence"/>
</dbReference>
<dbReference type="AlphaFoldDB" id="A0A0P8XRY7"/>
<dbReference type="InParanoid" id="A0A0P8XRY7"/>
<evidence type="ECO:0000313" key="2">
    <source>
        <dbReference type="Proteomes" id="UP000007801"/>
    </source>
</evidence>
<organism evidence="1 2">
    <name type="scientific">Drosophila ananassae</name>
    <name type="common">Fruit fly</name>
    <dbReference type="NCBI Taxonomy" id="7217"/>
    <lineage>
        <taxon>Eukaryota</taxon>
        <taxon>Metazoa</taxon>
        <taxon>Ecdysozoa</taxon>
        <taxon>Arthropoda</taxon>
        <taxon>Hexapoda</taxon>
        <taxon>Insecta</taxon>
        <taxon>Pterygota</taxon>
        <taxon>Neoptera</taxon>
        <taxon>Endopterygota</taxon>
        <taxon>Diptera</taxon>
        <taxon>Brachycera</taxon>
        <taxon>Muscomorpha</taxon>
        <taxon>Ephydroidea</taxon>
        <taxon>Drosophilidae</taxon>
        <taxon>Drosophila</taxon>
        <taxon>Sophophora</taxon>
    </lineage>
</organism>
<evidence type="ECO:0000313" key="1">
    <source>
        <dbReference type="EMBL" id="KPU77335.1"/>
    </source>
</evidence>
<gene>
    <name evidence="1" type="primary">Dana\GF27021</name>
    <name evidence="1" type="ORF">GF27021</name>
</gene>